<evidence type="ECO:0008006" key="12">
    <source>
        <dbReference type="Google" id="ProtNLM"/>
    </source>
</evidence>
<dbReference type="InterPro" id="IPR044452">
    <property type="entry name" value="EIF2AK2_DSRM_1"/>
</dbReference>
<dbReference type="InterPro" id="IPR011009">
    <property type="entry name" value="Kinase-like_dom_sf"/>
</dbReference>
<keyword evidence="11" id="KW-1185">Reference proteome</keyword>
<feature type="binding site" evidence="7">
    <location>
        <position position="395"/>
    </location>
    <ligand>
        <name>ATP</name>
        <dbReference type="ChEBI" id="CHEBI:30616"/>
    </ligand>
</feature>
<dbReference type="InParanoid" id="A0A665WI70"/>
<dbReference type="SMART" id="SM00220">
    <property type="entry name" value="S_TKc"/>
    <property type="match status" value="1"/>
</dbReference>
<dbReference type="OMA" id="WHNVREG"/>
<dbReference type="Ensembl" id="ENSENLT00000044779.1">
    <property type="protein sequence ID" value="ENSENLP00000043681.1"/>
    <property type="gene ID" value="ENSENLG00000018627.1"/>
</dbReference>
<keyword evidence="2 7" id="KW-0547">Nucleotide-binding</keyword>
<dbReference type="PROSITE" id="PS50137">
    <property type="entry name" value="DS_RBD"/>
    <property type="match status" value="3"/>
</dbReference>
<dbReference type="SUPFAM" id="SSF56112">
    <property type="entry name" value="Protein kinase-like (PK-like)"/>
    <property type="match status" value="1"/>
</dbReference>
<evidence type="ECO:0000256" key="3">
    <source>
        <dbReference type="ARBA" id="ARBA00022777"/>
    </source>
</evidence>
<dbReference type="PROSITE" id="PS00108">
    <property type="entry name" value="PROTEIN_KINASE_ST"/>
    <property type="match status" value="1"/>
</dbReference>
<reference evidence="10" key="2">
    <citation type="submission" date="2025-08" db="UniProtKB">
        <authorList>
            <consortium name="Ensembl"/>
        </authorList>
    </citation>
    <scope>IDENTIFICATION</scope>
</reference>
<dbReference type="AlphaFoldDB" id="A0A665WI70"/>
<dbReference type="PANTHER" id="PTHR11042">
    <property type="entry name" value="EUKARYOTIC TRANSLATION INITIATION FACTOR 2-ALPHA KINASE EIF2-ALPHA KINASE -RELATED"/>
    <property type="match status" value="1"/>
</dbReference>
<dbReference type="InterPro" id="IPR050339">
    <property type="entry name" value="CC_SR_Kinase"/>
</dbReference>
<evidence type="ECO:0000313" key="10">
    <source>
        <dbReference type="Ensembl" id="ENSENLP00000043681.1"/>
    </source>
</evidence>
<dbReference type="Pfam" id="PF00069">
    <property type="entry name" value="Pkinase"/>
    <property type="match status" value="1"/>
</dbReference>
<dbReference type="InterPro" id="IPR014720">
    <property type="entry name" value="dsRBD_dom"/>
</dbReference>
<dbReference type="PROSITE" id="PS00107">
    <property type="entry name" value="PROTEIN_KINASE_ATP"/>
    <property type="match status" value="1"/>
</dbReference>
<dbReference type="GO" id="GO:0005524">
    <property type="term" value="F:ATP binding"/>
    <property type="evidence" value="ECO:0007669"/>
    <property type="project" value="UniProtKB-UniRule"/>
</dbReference>
<keyword evidence="1" id="KW-0808">Transferase</keyword>
<dbReference type="Gene3D" id="3.30.160.20">
    <property type="match status" value="3"/>
</dbReference>
<evidence type="ECO:0000256" key="1">
    <source>
        <dbReference type="ARBA" id="ARBA00022679"/>
    </source>
</evidence>
<keyword evidence="6" id="KW-0694">RNA-binding</keyword>
<sequence length="632" mass="72809">MAIADYVAELNRISQKANCVPKYEDCGSEGPDHAKIFRQRVIFDGKPYPEGRGTYKKEAKQNAAKNVLKCLKENVSHDLIDSSNTETEASTSSSHQTRSTYINYICWLNEYCQKKKLTLKPLESTKPIENNIGVCKVCCSFVVGETEYQEGYGRTKKEAKEEAAKHVHDAINVEGANGNDNSTSSLGQRFQALDISFDMRDTSFTERNYVAELNNYCQKTSRSYTFQEVERRGPPHNLLFFYRVVIGNREYPVAEGKSITKAKKNAAEEAWKFLQDLSESSWEVFNFFYCLLIQIGVIFMVTSFQCESVIFRDSSSPSRSQVSNTTLVFVFYVIELQSCKKKKKKKHYQDIFIKCFANFYRFTADFDSITPLGKGGFGAVYKAREKLLNKYYAVKIVQAKQKALREVKVLSELQHQNIVRYFTCWMETTSYQHNIQADNSQCALNSSTQYLYIKMELCENRTLTRWIREKNQEKLPNPKRNEESLKIAQQILTGVEYIHSKNLIHRDLKPDNIMFTSDETVKIGDFGLVTADTNDDGEDLKRTNTGTLSYMAPEQVKEKKYDRKVDIFALGLIYLELVWKVSTCTERALVRPKRLIQRMLSTHPEDRPEASDVKIKLQKLAEIHVHDRNVTV</sequence>
<protein>
    <recommendedName>
        <fullName evidence="12">Eukaryotic translation initiation factor 2-alpha kinase 2</fullName>
    </recommendedName>
</protein>
<evidence type="ECO:0000259" key="9">
    <source>
        <dbReference type="PROSITE" id="PS50137"/>
    </source>
</evidence>
<feature type="domain" description="DRBM" evidence="9">
    <location>
        <begin position="208"/>
        <end position="276"/>
    </location>
</feature>
<gene>
    <name evidence="10" type="primary">LOC115055312</name>
</gene>
<organism evidence="10 11">
    <name type="scientific">Echeneis naucrates</name>
    <name type="common">Live sharksucker</name>
    <dbReference type="NCBI Taxonomy" id="173247"/>
    <lineage>
        <taxon>Eukaryota</taxon>
        <taxon>Metazoa</taxon>
        <taxon>Chordata</taxon>
        <taxon>Craniata</taxon>
        <taxon>Vertebrata</taxon>
        <taxon>Euteleostomi</taxon>
        <taxon>Actinopterygii</taxon>
        <taxon>Neopterygii</taxon>
        <taxon>Teleostei</taxon>
        <taxon>Neoteleostei</taxon>
        <taxon>Acanthomorphata</taxon>
        <taxon>Carangaria</taxon>
        <taxon>Carangiformes</taxon>
        <taxon>Echeneidae</taxon>
        <taxon>Echeneis</taxon>
    </lineage>
</organism>
<dbReference type="InterPro" id="IPR017441">
    <property type="entry name" value="Protein_kinase_ATP_BS"/>
</dbReference>
<dbReference type="PROSITE" id="PS50011">
    <property type="entry name" value="PROTEIN_KINASE_DOM"/>
    <property type="match status" value="1"/>
</dbReference>
<dbReference type="Pfam" id="PF00035">
    <property type="entry name" value="dsrm"/>
    <property type="match status" value="3"/>
</dbReference>
<keyword evidence="4 7" id="KW-0067">ATP-binding</keyword>
<feature type="domain" description="Protein kinase" evidence="8">
    <location>
        <begin position="366"/>
        <end position="632"/>
    </location>
</feature>
<proteinExistence type="inferred from homology"/>
<dbReference type="GO" id="GO:0003725">
    <property type="term" value="F:double-stranded RNA binding"/>
    <property type="evidence" value="ECO:0007669"/>
    <property type="project" value="InterPro"/>
</dbReference>
<comment type="similarity">
    <text evidence="5">Belongs to the protein kinase superfamily. Ser/Thr protein kinase family. GCN2 subfamily.</text>
</comment>
<dbReference type="Proteomes" id="UP000472264">
    <property type="component" value="Chromosome 15"/>
</dbReference>
<name>A0A665WI70_ECHNA</name>
<keyword evidence="3" id="KW-0418">Kinase</keyword>
<feature type="domain" description="DRBM" evidence="9">
    <location>
        <begin position="5"/>
        <end position="73"/>
    </location>
</feature>
<dbReference type="PANTHER" id="PTHR11042:SF194">
    <property type="entry name" value="DOUBLE-STRANDED RNA ACTIVATED PROTEIN KINASE"/>
    <property type="match status" value="1"/>
</dbReference>
<dbReference type="InterPro" id="IPR000719">
    <property type="entry name" value="Prot_kinase_dom"/>
</dbReference>
<evidence type="ECO:0000256" key="6">
    <source>
        <dbReference type="PROSITE-ProRule" id="PRU00266"/>
    </source>
</evidence>
<dbReference type="SMART" id="SM00358">
    <property type="entry name" value="DSRM"/>
    <property type="match status" value="3"/>
</dbReference>
<dbReference type="InterPro" id="IPR008271">
    <property type="entry name" value="Ser/Thr_kinase_AS"/>
</dbReference>
<feature type="domain" description="DRBM" evidence="9">
    <location>
        <begin position="103"/>
        <end position="173"/>
    </location>
</feature>
<dbReference type="GO" id="GO:0004694">
    <property type="term" value="F:eukaryotic translation initiation factor 2alpha kinase activity"/>
    <property type="evidence" value="ECO:0007669"/>
    <property type="project" value="TreeGrafter"/>
</dbReference>
<dbReference type="GO" id="GO:0005737">
    <property type="term" value="C:cytoplasm"/>
    <property type="evidence" value="ECO:0007669"/>
    <property type="project" value="TreeGrafter"/>
</dbReference>
<reference evidence="10" key="3">
    <citation type="submission" date="2025-09" db="UniProtKB">
        <authorList>
            <consortium name="Ensembl"/>
        </authorList>
    </citation>
    <scope>IDENTIFICATION</scope>
</reference>
<evidence type="ECO:0000256" key="4">
    <source>
        <dbReference type="ARBA" id="ARBA00022840"/>
    </source>
</evidence>
<dbReference type="Gene3D" id="1.10.510.10">
    <property type="entry name" value="Transferase(Phosphotransferase) domain 1"/>
    <property type="match status" value="1"/>
</dbReference>
<evidence type="ECO:0000256" key="7">
    <source>
        <dbReference type="PROSITE-ProRule" id="PRU10141"/>
    </source>
</evidence>
<evidence type="ECO:0000313" key="11">
    <source>
        <dbReference type="Proteomes" id="UP000472264"/>
    </source>
</evidence>
<dbReference type="SUPFAM" id="SSF54768">
    <property type="entry name" value="dsRNA-binding domain-like"/>
    <property type="match status" value="3"/>
</dbReference>
<reference evidence="10" key="1">
    <citation type="submission" date="2021-04" db="EMBL/GenBank/DDBJ databases">
        <authorList>
            <consortium name="Wellcome Sanger Institute Data Sharing"/>
        </authorList>
    </citation>
    <scope>NUCLEOTIDE SEQUENCE [LARGE SCALE GENOMIC DNA]</scope>
</reference>
<evidence type="ECO:0000256" key="5">
    <source>
        <dbReference type="ARBA" id="ARBA00037982"/>
    </source>
</evidence>
<accession>A0A665WI70</accession>
<dbReference type="GO" id="GO:0005634">
    <property type="term" value="C:nucleus"/>
    <property type="evidence" value="ECO:0007669"/>
    <property type="project" value="TreeGrafter"/>
</dbReference>
<dbReference type="Gene3D" id="3.30.200.20">
    <property type="entry name" value="Phosphorylase Kinase, domain 1"/>
    <property type="match status" value="1"/>
</dbReference>
<dbReference type="CDD" id="cd19903">
    <property type="entry name" value="DSRM_EIF2AK2_rpt1"/>
    <property type="match status" value="1"/>
</dbReference>
<evidence type="ECO:0000256" key="2">
    <source>
        <dbReference type="ARBA" id="ARBA00022741"/>
    </source>
</evidence>
<evidence type="ECO:0000259" key="8">
    <source>
        <dbReference type="PROSITE" id="PS50011"/>
    </source>
</evidence>